<evidence type="ECO:0000256" key="1">
    <source>
        <dbReference type="SAM" id="MobiDB-lite"/>
    </source>
</evidence>
<evidence type="ECO:0000313" key="5">
    <source>
        <dbReference type="Proteomes" id="UP000005240"/>
    </source>
</evidence>
<dbReference type="VEuPathDB" id="FungiDB:PTTG_26806"/>
<protein>
    <recommendedName>
        <fullName evidence="2">DUF6589 domain-containing protein</fullName>
    </recommendedName>
</protein>
<dbReference type="EMBL" id="ADAS02000034">
    <property type="protein sequence ID" value="OAV94914.1"/>
    <property type="molecule type" value="Genomic_DNA"/>
</dbReference>
<feature type="region of interest" description="Disordered" evidence="1">
    <location>
        <begin position="127"/>
        <end position="166"/>
    </location>
</feature>
<reference evidence="4" key="4">
    <citation type="submission" date="2025-05" db="UniProtKB">
        <authorList>
            <consortium name="EnsemblFungi"/>
        </authorList>
    </citation>
    <scope>IDENTIFICATION</scope>
    <source>
        <strain evidence="4">isolate 1-1 / race 1 (BBBD)</strain>
    </source>
</reference>
<name>A0A180GQW5_PUCT1</name>
<dbReference type="STRING" id="630390.A0A180GQW5"/>
<dbReference type="InterPro" id="IPR046496">
    <property type="entry name" value="DUF6589"/>
</dbReference>
<reference evidence="3" key="2">
    <citation type="submission" date="2016-05" db="EMBL/GenBank/DDBJ databases">
        <title>Comparative analysis highlights variable genome content of wheat rusts and divergence of the mating loci.</title>
        <authorList>
            <person name="Cuomo C.A."/>
            <person name="Bakkeren G."/>
            <person name="Szabo L."/>
            <person name="Khalil H."/>
            <person name="Joly D."/>
            <person name="Goldberg J."/>
            <person name="Young S."/>
            <person name="Zeng Q."/>
            <person name="Fellers J."/>
        </authorList>
    </citation>
    <scope>NUCLEOTIDE SEQUENCE [LARGE SCALE GENOMIC DNA]</scope>
    <source>
        <strain evidence="3">1-1 BBBD Race 1</strain>
    </source>
</reference>
<feature type="domain" description="DUF6589" evidence="2">
    <location>
        <begin position="290"/>
        <end position="382"/>
    </location>
</feature>
<feature type="compositionally biased region" description="Basic and acidic residues" evidence="1">
    <location>
        <begin position="150"/>
        <end position="166"/>
    </location>
</feature>
<evidence type="ECO:0000313" key="3">
    <source>
        <dbReference type="EMBL" id="OAV94914.1"/>
    </source>
</evidence>
<dbReference type="Proteomes" id="UP000005240">
    <property type="component" value="Unassembled WGS sequence"/>
</dbReference>
<dbReference type="EnsemblFungi" id="PTTG_26806-t43_1">
    <property type="protein sequence ID" value="PTTG_26806-t43_1-p1"/>
    <property type="gene ID" value="PTTG_26806"/>
</dbReference>
<dbReference type="OrthoDB" id="2497193at2759"/>
<proteinExistence type="predicted"/>
<dbReference type="Pfam" id="PF20231">
    <property type="entry name" value="DUF6589"/>
    <property type="match status" value="1"/>
</dbReference>
<dbReference type="AlphaFoldDB" id="A0A180GQW5"/>
<gene>
    <name evidence="3" type="ORF">PTTG_26806</name>
</gene>
<evidence type="ECO:0000313" key="4">
    <source>
        <dbReference type="EnsemblFungi" id="PTTG_26806-t43_1-p1"/>
    </source>
</evidence>
<sequence length="478" mass="54098">MDFTPKSFLAAFLESLDMAAAVERQYWSTPVGIPSTIRLVKTIWDNIQKSYKGITAWHDFILNEASIIVQNKTPPTGYFPKGGFYSSERIQVDFFNSNTKTLRNKKLVEDDMPFLFKLITNKMRINLTSPPTSQSEVREDDDAPLDNSDADEHKPDLFGDGPDAHRDHQQQVITTSKTICAMVAYIANCRHNGLQISNSLTFLACAVSERVNKYLQQVGLTSSQQTALLALKTLGRAAVFKISKTLTNRINDPIPPFLCIDNLDFEQRVHDKSQGHNNKMFHAFKHSKKPCQKLHLWRYIQSCFTLIEPTDRKIPIQTTPPTVDQILHTPPNITMLKLMVASDESLQGVANVFHGILEQSSISEEDFYNRLQVIDADLATCNSADSRDSGAWRFLDDLGIPLEKPINKKDFTLMIRNMEKIHEATICHLLMVVMGIDNGELGPKLRKLPSDKIKYFVDQCYNRFFTGSAVPLSKQIGQ</sequence>
<reference evidence="4 5" key="3">
    <citation type="journal article" date="2017" name="G3 (Bethesda)">
        <title>Comparative analysis highlights variable genome content of wheat rusts and divergence of the mating loci.</title>
        <authorList>
            <person name="Cuomo C.A."/>
            <person name="Bakkeren G."/>
            <person name="Khalil H.B."/>
            <person name="Panwar V."/>
            <person name="Joly D."/>
            <person name="Linning R."/>
            <person name="Sakthikumar S."/>
            <person name="Song X."/>
            <person name="Adiconis X."/>
            <person name="Fan L."/>
            <person name="Goldberg J.M."/>
            <person name="Levin J.Z."/>
            <person name="Young S."/>
            <person name="Zeng Q."/>
            <person name="Anikster Y."/>
            <person name="Bruce M."/>
            <person name="Wang M."/>
            <person name="Yin C."/>
            <person name="McCallum B."/>
            <person name="Szabo L.J."/>
            <person name="Hulbert S."/>
            <person name="Chen X."/>
            <person name="Fellers J.P."/>
        </authorList>
    </citation>
    <scope>NUCLEOTIDE SEQUENCE</scope>
    <source>
        <strain evidence="4">isolate 1-1 / race 1 (BBBD)</strain>
        <strain evidence="5">Isolate 1-1 / race 1 (BBBD)</strain>
    </source>
</reference>
<accession>A0A180GQW5</accession>
<keyword evidence="5" id="KW-1185">Reference proteome</keyword>
<reference evidence="3" key="1">
    <citation type="submission" date="2009-11" db="EMBL/GenBank/DDBJ databases">
        <authorList>
            <consortium name="The Broad Institute Genome Sequencing Platform"/>
            <person name="Ward D."/>
            <person name="Feldgarden M."/>
            <person name="Earl A."/>
            <person name="Young S.K."/>
            <person name="Zeng Q."/>
            <person name="Koehrsen M."/>
            <person name="Alvarado L."/>
            <person name="Berlin A."/>
            <person name="Bochicchio J."/>
            <person name="Borenstein D."/>
            <person name="Chapman S.B."/>
            <person name="Chen Z."/>
            <person name="Engels R."/>
            <person name="Freedman E."/>
            <person name="Gellesch M."/>
            <person name="Goldberg J."/>
            <person name="Griggs A."/>
            <person name="Gujja S."/>
            <person name="Heilman E."/>
            <person name="Heiman D."/>
            <person name="Hepburn T."/>
            <person name="Howarth C."/>
            <person name="Jen D."/>
            <person name="Larson L."/>
            <person name="Lewis B."/>
            <person name="Mehta T."/>
            <person name="Park D."/>
            <person name="Pearson M."/>
            <person name="Roberts A."/>
            <person name="Saif S."/>
            <person name="Shea T."/>
            <person name="Shenoy N."/>
            <person name="Sisk P."/>
            <person name="Stolte C."/>
            <person name="Sykes S."/>
            <person name="Thomson T."/>
            <person name="Walk T."/>
            <person name="White J."/>
            <person name="Yandava C."/>
            <person name="Izard J."/>
            <person name="Baranova O.V."/>
            <person name="Blanton J.M."/>
            <person name="Tanner A.C."/>
            <person name="Dewhirst F.E."/>
            <person name="Haas B."/>
            <person name="Nusbaum C."/>
            <person name="Birren B."/>
        </authorList>
    </citation>
    <scope>NUCLEOTIDE SEQUENCE [LARGE SCALE GENOMIC DNA]</scope>
    <source>
        <strain evidence="3">1-1 BBBD Race 1</strain>
    </source>
</reference>
<organism evidence="3">
    <name type="scientific">Puccinia triticina (isolate 1-1 / race 1 (BBBD))</name>
    <name type="common">Brown leaf rust fungus</name>
    <dbReference type="NCBI Taxonomy" id="630390"/>
    <lineage>
        <taxon>Eukaryota</taxon>
        <taxon>Fungi</taxon>
        <taxon>Dikarya</taxon>
        <taxon>Basidiomycota</taxon>
        <taxon>Pucciniomycotina</taxon>
        <taxon>Pucciniomycetes</taxon>
        <taxon>Pucciniales</taxon>
        <taxon>Pucciniaceae</taxon>
        <taxon>Puccinia</taxon>
    </lineage>
</organism>
<evidence type="ECO:0000259" key="2">
    <source>
        <dbReference type="Pfam" id="PF20231"/>
    </source>
</evidence>